<dbReference type="PANTHER" id="PTHR30246:SF1">
    <property type="entry name" value="2-DEHYDRO-3-DEOXY-6-PHOSPHOGALACTONATE ALDOLASE-RELATED"/>
    <property type="match status" value="1"/>
</dbReference>
<organism evidence="9 10">
    <name type="scientific">Ruminiclostridium cellulolyticum (strain ATCC 35319 / DSM 5812 / JCM 6584 / H10)</name>
    <name type="common">Clostridium cellulolyticum</name>
    <dbReference type="NCBI Taxonomy" id="394503"/>
    <lineage>
        <taxon>Bacteria</taxon>
        <taxon>Bacillati</taxon>
        <taxon>Bacillota</taxon>
        <taxon>Clostridia</taxon>
        <taxon>Eubacteriales</taxon>
        <taxon>Oscillospiraceae</taxon>
        <taxon>Ruminiclostridium</taxon>
    </lineage>
</organism>
<dbReference type="Gene3D" id="3.20.20.70">
    <property type="entry name" value="Aldolase class I"/>
    <property type="match status" value="1"/>
</dbReference>
<evidence type="ECO:0000313" key="9">
    <source>
        <dbReference type="EMBL" id="ACL76023.1"/>
    </source>
</evidence>
<evidence type="ECO:0000256" key="2">
    <source>
        <dbReference type="ARBA" id="ARBA00004736"/>
    </source>
</evidence>
<keyword evidence="7" id="KW-0119">Carbohydrate metabolism</keyword>
<dbReference type="STRING" id="394503.Ccel_1672"/>
<protein>
    <recommendedName>
        <fullName evidence="5">2-dehydro-3-deoxy-phosphogluconate aldolase</fullName>
        <ecNumber evidence="5">4.1.2.14</ecNumber>
    </recommendedName>
</protein>
<dbReference type="PROSITE" id="PS51819">
    <property type="entry name" value="VOC"/>
    <property type="match status" value="1"/>
</dbReference>
<evidence type="ECO:0000256" key="5">
    <source>
        <dbReference type="ARBA" id="ARBA00013063"/>
    </source>
</evidence>
<dbReference type="InterPro" id="IPR000887">
    <property type="entry name" value="Aldlse_KDPG_KHG"/>
</dbReference>
<comment type="pathway">
    <text evidence="2">Carbohydrate acid metabolism; 2-dehydro-3-deoxy-D-gluconate degradation; D-glyceraldehyde 3-phosphate and pyruvate from 2-dehydro-3-deoxy-D-gluconate: step 2/2.</text>
</comment>
<dbReference type="Proteomes" id="UP000001349">
    <property type="component" value="Chromosome"/>
</dbReference>
<dbReference type="EMBL" id="CP001348">
    <property type="protein sequence ID" value="ACL76023.1"/>
    <property type="molecule type" value="Genomic_DNA"/>
</dbReference>
<evidence type="ECO:0000256" key="3">
    <source>
        <dbReference type="ARBA" id="ARBA00006906"/>
    </source>
</evidence>
<comment type="catalytic activity">
    <reaction evidence="1">
        <text>2-dehydro-3-deoxy-6-phospho-D-gluconate = D-glyceraldehyde 3-phosphate + pyruvate</text>
        <dbReference type="Rhea" id="RHEA:17089"/>
        <dbReference type="ChEBI" id="CHEBI:15361"/>
        <dbReference type="ChEBI" id="CHEBI:57569"/>
        <dbReference type="ChEBI" id="CHEBI:59776"/>
        <dbReference type="EC" id="4.1.2.14"/>
    </reaction>
</comment>
<keyword evidence="10" id="KW-1185">Reference proteome</keyword>
<dbReference type="PROSITE" id="PS00159">
    <property type="entry name" value="ALDOLASE_KDPG_KHG_1"/>
    <property type="match status" value="1"/>
</dbReference>
<dbReference type="AlphaFoldDB" id="B8I2N0"/>
<dbReference type="KEGG" id="cce:Ccel_1672"/>
<dbReference type="CDD" id="cd00452">
    <property type="entry name" value="KDPG_aldolase"/>
    <property type="match status" value="1"/>
</dbReference>
<evidence type="ECO:0000256" key="7">
    <source>
        <dbReference type="ARBA" id="ARBA00023277"/>
    </source>
</evidence>
<dbReference type="eggNOG" id="COG0800">
    <property type="taxonomic scope" value="Bacteria"/>
</dbReference>
<dbReference type="PANTHER" id="PTHR30246">
    <property type="entry name" value="2-KETO-3-DEOXY-6-PHOSPHOGLUCONATE ALDOLASE"/>
    <property type="match status" value="1"/>
</dbReference>
<accession>B8I2N0</accession>
<dbReference type="HOGENOM" id="CLU_075245_0_0_9"/>
<dbReference type="NCBIfam" id="NF004325">
    <property type="entry name" value="PRK05718.1"/>
    <property type="match status" value="1"/>
</dbReference>
<evidence type="ECO:0000256" key="6">
    <source>
        <dbReference type="ARBA" id="ARBA00023239"/>
    </source>
</evidence>
<dbReference type="OrthoDB" id="9802667at2"/>
<dbReference type="SUPFAM" id="SSF54593">
    <property type="entry name" value="Glyoxalase/Bleomycin resistance protein/Dihydroxybiphenyl dioxygenase"/>
    <property type="match status" value="1"/>
</dbReference>
<evidence type="ECO:0000313" key="10">
    <source>
        <dbReference type="Proteomes" id="UP000001349"/>
    </source>
</evidence>
<name>B8I2N0_RUMCH</name>
<gene>
    <name evidence="9" type="ordered locus">Ccel_1672</name>
</gene>
<dbReference type="InterPro" id="IPR029068">
    <property type="entry name" value="Glyas_Bleomycin-R_OHBP_Dase"/>
</dbReference>
<dbReference type="Pfam" id="PF01081">
    <property type="entry name" value="Aldolase"/>
    <property type="match status" value="1"/>
</dbReference>
<evidence type="ECO:0000259" key="8">
    <source>
        <dbReference type="PROSITE" id="PS51819"/>
    </source>
</evidence>
<evidence type="ECO:0000256" key="4">
    <source>
        <dbReference type="ARBA" id="ARBA00011233"/>
    </source>
</evidence>
<keyword evidence="6" id="KW-0456">Lyase</keyword>
<proteinExistence type="inferred from homology"/>
<evidence type="ECO:0000256" key="1">
    <source>
        <dbReference type="ARBA" id="ARBA00000654"/>
    </source>
</evidence>
<comment type="similarity">
    <text evidence="3">Belongs to the KHG/KDPG aldolase family.</text>
</comment>
<dbReference type="EC" id="4.1.2.14" evidence="5"/>
<comment type="subunit">
    <text evidence="4">Homotrimer.</text>
</comment>
<feature type="domain" description="VOC" evidence="8">
    <location>
        <begin position="211"/>
        <end position="320"/>
    </location>
</feature>
<reference evidence="9 10" key="1">
    <citation type="submission" date="2009-01" db="EMBL/GenBank/DDBJ databases">
        <title>Complete sequence of Clostridium cellulolyticum H10.</title>
        <authorList>
            <consortium name="US DOE Joint Genome Institute"/>
            <person name="Lucas S."/>
            <person name="Copeland A."/>
            <person name="Lapidus A."/>
            <person name="Glavina del Rio T."/>
            <person name="Dalin E."/>
            <person name="Tice H."/>
            <person name="Bruce D."/>
            <person name="Goodwin L."/>
            <person name="Pitluck S."/>
            <person name="Chertkov O."/>
            <person name="Saunders E."/>
            <person name="Brettin T."/>
            <person name="Detter J.C."/>
            <person name="Han C."/>
            <person name="Larimer F."/>
            <person name="Land M."/>
            <person name="Hauser L."/>
            <person name="Kyrpides N."/>
            <person name="Ivanova N."/>
            <person name="Zhou J."/>
            <person name="Richardson P."/>
        </authorList>
    </citation>
    <scope>NUCLEOTIDE SEQUENCE [LARGE SCALE GENOMIC DNA]</scope>
    <source>
        <strain evidence="10">ATCC 35319 / DSM 5812 / JCM 6584 / H10</strain>
    </source>
</reference>
<dbReference type="InterPro" id="IPR013785">
    <property type="entry name" value="Aldolase_TIM"/>
</dbReference>
<dbReference type="RefSeq" id="WP_015925138.1">
    <property type="nucleotide sequence ID" value="NC_011898.1"/>
</dbReference>
<dbReference type="GO" id="GO:0008675">
    <property type="term" value="F:2-dehydro-3-deoxy-phosphogluconate aldolase activity"/>
    <property type="evidence" value="ECO:0007669"/>
    <property type="project" value="UniProtKB-EC"/>
</dbReference>
<dbReference type="NCBIfam" id="TIGR01182">
    <property type="entry name" value="eda"/>
    <property type="match status" value="1"/>
</dbReference>
<dbReference type="SUPFAM" id="SSF51569">
    <property type="entry name" value="Aldolase"/>
    <property type="match status" value="1"/>
</dbReference>
<sequence length="320" mass="34883">MDDILKRIGELGIVPVIKIEDVEKAVPLAQALYNGGLPCAEITFRTKAAAEAIRRVRETLPGMLVGAGTILNKEQVDQSIEAGAAFIVSPGFNPKVVKYCKEKGILIIPGCSNPSDVEQAIELDLKVVKFFPAEAAGGLKMIKSMAAPYAEMKFMPTGGLTPQNMSDYLSFPNVVACGGSWMAKDELVEAGDFEQITLLTRNAIEIMLGFRLKHVGITAGNDQEAKKIADFLTNLFGFQQTDNNASIFVSEAIEVMKQPHFGTKGHIAVQTNSMERAISYIKHKGYSFNHESAVSDPKGKIKSIYLKDEIFGFALHLVQK</sequence>
<dbReference type="InterPro" id="IPR031337">
    <property type="entry name" value="KDPG/KHG_AS_1"/>
</dbReference>
<dbReference type="InterPro" id="IPR037523">
    <property type="entry name" value="VOC_core"/>
</dbReference>